<accession>A0A6A4IFH1</accession>
<sequence>MANKPMIPVVEGIIEEVERIRILVVGKSGVGKTSLIKKIFNVANLNVSHDRAGVSNIEEEIKSDQNNRFVAHDSEGYEPGEESKFEALQRFIEKRRSEVKLANKIHVIWRVWKHFRGRVLETGTEVLLKTLPRDIALIVVFTKYDLLVLSKEEDILEADPDLEENEEMLVQRCQEKGESDFKILCMDTLERFTSKSNVSMPVAVKISSESQYEDTLSELLHITEMEISRLNQCNSEQPTTSENAVEAPAESLLAMAQMVDIDKKVELVIKVGRKKYWRGLASSLHFPGLGLQACLSVLHKDLVIPWNINDSHQLLLSGDFESAITQLIESFQKSSDMSDAGKHFSKGIGLAGTVAGVAGAIAAPVAPIVVPTVFVGVLFAHWVHDIYTSTPKTVRCLMLYILHLFNLMHGLFSLTQLGQALQGEINQYPQGYEVTREDIEYIFEGYKKSEVFKQICIAVNDFIQRSDVLTYGNKDHVLNKLIELMDKEYKFIPEIRKVPGTISGTT</sequence>
<evidence type="ECO:0000313" key="2">
    <source>
        <dbReference type="EMBL" id="KAE9408473.1"/>
    </source>
</evidence>
<reference evidence="2" key="1">
    <citation type="journal article" date="2019" name="Environ. Microbiol.">
        <title>Fungal ecological strategies reflected in gene transcription - a case study of two litter decomposers.</title>
        <authorList>
            <person name="Barbi F."/>
            <person name="Kohler A."/>
            <person name="Barry K."/>
            <person name="Baskaran P."/>
            <person name="Daum C."/>
            <person name="Fauchery L."/>
            <person name="Ihrmark K."/>
            <person name="Kuo A."/>
            <person name="LaButti K."/>
            <person name="Lipzen A."/>
            <person name="Morin E."/>
            <person name="Grigoriev I.V."/>
            <person name="Henrissat B."/>
            <person name="Lindahl B."/>
            <person name="Martin F."/>
        </authorList>
    </citation>
    <scope>NUCLEOTIDE SEQUENCE</scope>
    <source>
        <strain evidence="2">JB14</strain>
    </source>
</reference>
<gene>
    <name evidence="2" type="ORF">BT96DRAFT_985804</name>
</gene>
<name>A0A6A4IFH1_9AGAR</name>
<dbReference type="GO" id="GO:0005525">
    <property type="term" value="F:GTP binding"/>
    <property type="evidence" value="ECO:0007669"/>
    <property type="project" value="InterPro"/>
</dbReference>
<dbReference type="PRINTS" id="PR00449">
    <property type="entry name" value="RASTRNSFRMNG"/>
</dbReference>
<keyword evidence="3" id="KW-1185">Reference proteome</keyword>
<dbReference type="OrthoDB" id="391988at2759"/>
<dbReference type="InterPro" id="IPR027417">
    <property type="entry name" value="P-loop_NTPase"/>
</dbReference>
<protein>
    <recommendedName>
        <fullName evidence="1">G domain-containing protein</fullName>
    </recommendedName>
</protein>
<evidence type="ECO:0000313" key="3">
    <source>
        <dbReference type="Proteomes" id="UP000799118"/>
    </source>
</evidence>
<feature type="domain" description="G" evidence="1">
    <location>
        <begin position="21"/>
        <end position="99"/>
    </location>
</feature>
<organism evidence="2 3">
    <name type="scientific">Gymnopus androsaceus JB14</name>
    <dbReference type="NCBI Taxonomy" id="1447944"/>
    <lineage>
        <taxon>Eukaryota</taxon>
        <taxon>Fungi</taxon>
        <taxon>Dikarya</taxon>
        <taxon>Basidiomycota</taxon>
        <taxon>Agaricomycotina</taxon>
        <taxon>Agaricomycetes</taxon>
        <taxon>Agaricomycetidae</taxon>
        <taxon>Agaricales</taxon>
        <taxon>Marasmiineae</taxon>
        <taxon>Omphalotaceae</taxon>
        <taxon>Gymnopus</taxon>
    </lineage>
</organism>
<dbReference type="InterPro" id="IPR006073">
    <property type="entry name" value="GTP-bd"/>
</dbReference>
<dbReference type="AlphaFoldDB" id="A0A6A4IFH1"/>
<proteinExistence type="predicted"/>
<dbReference type="Proteomes" id="UP000799118">
    <property type="component" value="Unassembled WGS sequence"/>
</dbReference>
<dbReference type="EMBL" id="ML769391">
    <property type="protein sequence ID" value="KAE9408473.1"/>
    <property type="molecule type" value="Genomic_DNA"/>
</dbReference>
<dbReference type="SUPFAM" id="SSF52540">
    <property type="entry name" value="P-loop containing nucleoside triphosphate hydrolases"/>
    <property type="match status" value="1"/>
</dbReference>
<dbReference type="Gene3D" id="3.40.50.300">
    <property type="entry name" value="P-loop containing nucleotide triphosphate hydrolases"/>
    <property type="match status" value="1"/>
</dbReference>
<evidence type="ECO:0000259" key="1">
    <source>
        <dbReference type="Pfam" id="PF01926"/>
    </source>
</evidence>
<dbReference type="Pfam" id="PF01926">
    <property type="entry name" value="MMR_HSR1"/>
    <property type="match status" value="1"/>
</dbReference>